<accession>A0ABP8PQK6</accession>
<keyword evidence="4" id="KW-0597">Phosphoprotein</keyword>
<comment type="catalytic activity">
    <reaction evidence="8 9">
        <text>5-phospho-alpha-D-ribose 1-diphosphate + nicotinate + ATP + H2O = nicotinate beta-D-ribonucleotide + ADP + phosphate + diphosphate</text>
        <dbReference type="Rhea" id="RHEA:36163"/>
        <dbReference type="ChEBI" id="CHEBI:15377"/>
        <dbReference type="ChEBI" id="CHEBI:30616"/>
        <dbReference type="ChEBI" id="CHEBI:32544"/>
        <dbReference type="ChEBI" id="CHEBI:33019"/>
        <dbReference type="ChEBI" id="CHEBI:43474"/>
        <dbReference type="ChEBI" id="CHEBI:57502"/>
        <dbReference type="ChEBI" id="CHEBI:58017"/>
        <dbReference type="ChEBI" id="CHEBI:456216"/>
        <dbReference type="EC" id="6.3.4.21"/>
    </reaction>
</comment>
<dbReference type="Pfam" id="PF17767">
    <property type="entry name" value="NAPRTase_N"/>
    <property type="match status" value="1"/>
</dbReference>
<keyword evidence="7 9" id="KW-0808">Transferase</keyword>
<comment type="similarity">
    <text evidence="2 9">Belongs to the NAPRTase family.</text>
</comment>
<comment type="function">
    <text evidence="9">Catalyzes the first step in the biosynthesis of NAD from nicotinic acid, the ATP-dependent synthesis of beta-nicotinate D-ribonucleotide from nicotinate and 5-phospho-D-ribose 1-phosphate.</text>
</comment>
<sequence length="445" mass="46942">MLWIMTASSALKTDRYELTMLEAALRDGTAARPSVFELFSRRLSGGRRFGVVAGTGRLLSLLRDFRFGDDELRYLRDEKVVDAPTLRHLEAYRFAGSIRGYREGELYFPGSPILTVEGTFADAVILETLALSVLNHDSAVATAASRMSIAAGERPLAEMGSRRAAEDSAVAAARAAFIAGFGATSNLEAGRTWGIPTMGTAAHSWTLLHDSEEDAFRAQIAALGTDTTLLVDTYDIRQGVETAIRVAGTGLGGVRIDSGDLPIVAGAVRQQLDELGATGTRITVTSDLDEYAIASLAASPVDAYGVGTSVVTGSGYPTASMVYKLVARQGSDGGWVAVAKASQDKASKGGRKAAFRIVSDGVAQSETVVVSDGFEDLDSPAAHPDGRALQVSFVDGGEIDTAFEGPAGTLAAREHHLRVREELPVRALALSKSDPAIPTVYLDAD</sequence>
<evidence type="ECO:0000313" key="12">
    <source>
        <dbReference type="Proteomes" id="UP001500731"/>
    </source>
</evidence>
<dbReference type="EMBL" id="BAABGP010000024">
    <property type="protein sequence ID" value="GAA4490714.1"/>
    <property type="molecule type" value="Genomic_DNA"/>
</dbReference>
<dbReference type="SUPFAM" id="SSF51690">
    <property type="entry name" value="Nicotinate/Quinolinate PRTase C-terminal domain-like"/>
    <property type="match status" value="1"/>
</dbReference>
<dbReference type="InterPro" id="IPR006405">
    <property type="entry name" value="Nic_PRibTrfase_pncB"/>
</dbReference>
<comment type="caution">
    <text evidence="11">The sequence shown here is derived from an EMBL/GenBank/DDBJ whole genome shotgun (WGS) entry which is preliminary data.</text>
</comment>
<reference evidence="12" key="1">
    <citation type="journal article" date="2019" name="Int. J. Syst. Evol. Microbiol.">
        <title>The Global Catalogue of Microorganisms (GCM) 10K type strain sequencing project: providing services to taxonomists for standard genome sequencing and annotation.</title>
        <authorList>
            <consortium name="The Broad Institute Genomics Platform"/>
            <consortium name="The Broad Institute Genome Sequencing Center for Infectious Disease"/>
            <person name="Wu L."/>
            <person name="Ma J."/>
        </authorList>
    </citation>
    <scope>NUCLEOTIDE SEQUENCE [LARGE SCALE GENOMIC DNA]</scope>
    <source>
        <strain evidence="12">JCM 17839</strain>
    </source>
</reference>
<dbReference type="InterPro" id="IPR040727">
    <property type="entry name" value="NAPRTase_N"/>
</dbReference>
<dbReference type="Gene3D" id="3.20.20.70">
    <property type="entry name" value="Aldolase class I"/>
    <property type="match status" value="1"/>
</dbReference>
<evidence type="ECO:0000256" key="7">
    <source>
        <dbReference type="ARBA" id="ARBA00022679"/>
    </source>
</evidence>
<evidence type="ECO:0000313" key="11">
    <source>
        <dbReference type="EMBL" id="GAA4490714.1"/>
    </source>
</evidence>
<proteinExistence type="inferred from homology"/>
<evidence type="ECO:0000256" key="9">
    <source>
        <dbReference type="RuleBase" id="RU365100"/>
    </source>
</evidence>
<dbReference type="Proteomes" id="UP001500731">
    <property type="component" value="Unassembled WGS sequence"/>
</dbReference>
<evidence type="ECO:0000256" key="6">
    <source>
        <dbReference type="ARBA" id="ARBA00022642"/>
    </source>
</evidence>
<dbReference type="PANTHER" id="PTHR11098:SF8">
    <property type="entry name" value="NICOTINATE PHOSPHORIBOSYLTRANSFERASE PNCB1"/>
    <property type="match status" value="1"/>
</dbReference>
<evidence type="ECO:0000256" key="3">
    <source>
        <dbReference type="ARBA" id="ARBA00013236"/>
    </source>
</evidence>
<name>A0ABP8PQK6_9MICO</name>
<organism evidence="11 12">
    <name type="scientific">Microbacterium panaciterrae</name>
    <dbReference type="NCBI Taxonomy" id="985759"/>
    <lineage>
        <taxon>Bacteria</taxon>
        <taxon>Bacillati</taxon>
        <taxon>Actinomycetota</taxon>
        <taxon>Actinomycetes</taxon>
        <taxon>Micrococcales</taxon>
        <taxon>Microbacteriaceae</taxon>
        <taxon>Microbacterium</taxon>
    </lineage>
</organism>
<dbReference type="NCBIfam" id="TIGR01513">
    <property type="entry name" value="NAPRTase_put"/>
    <property type="match status" value="1"/>
</dbReference>
<dbReference type="SUPFAM" id="SSF54675">
    <property type="entry name" value="Nicotinate/Quinolinate PRTase N-terminal domain-like"/>
    <property type="match status" value="1"/>
</dbReference>
<comment type="PTM">
    <text evidence="9">Transiently phosphorylated on a His residue during the reaction cycle. Phosphorylation strongly increases the affinity for substrates and increases the rate of nicotinate D-ribonucleotide production. Dephosphorylation regenerates the low-affinity form of the enzyme, leading to product release.</text>
</comment>
<evidence type="ECO:0000256" key="2">
    <source>
        <dbReference type="ARBA" id="ARBA00010897"/>
    </source>
</evidence>
<dbReference type="InterPro" id="IPR007229">
    <property type="entry name" value="Nic_PRibTrfase-Fam"/>
</dbReference>
<evidence type="ECO:0000259" key="10">
    <source>
        <dbReference type="Pfam" id="PF17767"/>
    </source>
</evidence>
<feature type="domain" description="Nicotinate phosphoribosyltransferase N-terminal" evidence="10">
    <location>
        <begin position="11"/>
        <end position="135"/>
    </location>
</feature>
<comment type="pathway">
    <text evidence="1 9">Cofactor biosynthesis; NAD(+) biosynthesis; nicotinate D-ribonucleotide from nicotinate: step 1/1.</text>
</comment>
<evidence type="ECO:0000256" key="5">
    <source>
        <dbReference type="ARBA" id="ARBA00022598"/>
    </source>
</evidence>
<keyword evidence="11" id="KW-0328">Glycosyltransferase</keyword>
<keyword evidence="12" id="KW-1185">Reference proteome</keyword>
<dbReference type="InterPro" id="IPR013785">
    <property type="entry name" value="Aldolase_TIM"/>
</dbReference>
<keyword evidence="6 9" id="KW-0662">Pyridine nucleotide biosynthesis</keyword>
<evidence type="ECO:0000256" key="8">
    <source>
        <dbReference type="ARBA" id="ARBA00048668"/>
    </source>
</evidence>
<dbReference type="PIRSF" id="PIRSF000484">
    <property type="entry name" value="NAPRT"/>
    <property type="match status" value="1"/>
</dbReference>
<dbReference type="GO" id="GO:0016757">
    <property type="term" value="F:glycosyltransferase activity"/>
    <property type="evidence" value="ECO:0007669"/>
    <property type="project" value="UniProtKB-KW"/>
</dbReference>
<dbReference type="EC" id="6.3.4.21" evidence="3 9"/>
<evidence type="ECO:0000256" key="1">
    <source>
        <dbReference type="ARBA" id="ARBA00004952"/>
    </source>
</evidence>
<dbReference type="InterPro" id="IPR036068">
    <property type="entry name" value="Nicotinate_pribotase-like_C"/>
</dbReference>
<dbReference type="Gene3D" id="3.20.140.10">
    <property type="entry name" value="nicotinate phosphoribosyltransferase"/>
    <property type="match status" value="1"/>
</dbReference>
<keyword evidence="5 9" id="KW-0436">Ligase</keyword>
<dbReference type="NCBIfam" id="NF006698">
    <property type="entry name" value="PRK09243.1-5"/>
    <property type="match status" value="1"/>
</dbReference>
<evidence type="ECO:0000256" key="4">
    <source>
        <dbReference type="ARBA" id="ARBA00022553"/>
    </source>
</evidence>
<protein>
    <recommendedName>
        <fullName evidence="3 9">Nicotinate phosphoribosyltransferase</fullName>
        <ecNumber evidence="3 9">6.3.4.21</ecNumber>
    </recommendedName>
</protein>
<dbReference type="PANTHER" id="PTHR11098">
    <property type="entry name" value="NICOTINATE PHOSPHORIBOSYLTRANSFERASE"/>
    <property type="match status" value="1"/>
</dbReference>
<gene>
    <name evidence="11" type="ORF">GCM10023171_33390</name>
</gene>